<organism evidence="1 2">
    <name type="scientific">bacterium (Candidatus Blackallbacteria) CG17_big_fil_post_rev_8_21_14_2_50_48_46</name>
    <dbReference type="NCBI Taxonomy" id="2014261"/>
    <lineage>
        <taxon>Bacteria</taxon>
        <taxon>Candidatus Blackallbacteria</taxon>
    </lineage>
</organism>
<protein>
    <submittedName>
        <fullName evidence="1">Uncharacterized protein</fullName>
    </submittedName>
</protein>
<sequence>MKHHIFIFEVNTPEFKTPEGIHVGSSEAELLKAYGKQLKKIQRGSIYLKYTLGGRKGTDFYVRNKKITQILIRDY</sequence>
<reference evidence="1 2" key="1">
    <citation type="submission" date="2017-09" db="EMBL/GenBank/DDBJ databases">
        <title>Depth-based differentiation of microbial function through sediment-hosted aquifers and enrichment of novel symbionts in the deep terrestrial subsurface.</title>
        <authorList>
            <person name="Probst A.J."/>
            <person name="Ladd B."/>
            <person name="Jarett J.K."/>
            <person name="Geller-Mcgrath D.E."/>
            <person name="Sieber C.M."/>
            <person name="Emerson J.B."/>
            <person name="Anantharaman K."/>
            <person name="Thomas B.C."/>
            <person name="Malmstrom R."/>
            <person name="Stieglmeier M."/>
            <person name="Klingl A."/>
            <person name="Woyke T."/>
            <person name="Ryan C.M."/>
            <person name="Banfield J.F."/>
        </authorList>
    </citation>
    <scope>NUCLEOTIDE SEQUENCE [LARGE SCALE GENOMIC DNA]</scope>
    <source>
        <strain evidence="1">CG17_big_fil_post_rev_8_21_14_2_50_48_46</strain>
    </source>
</reference>
<evidence type="ECO:0000313" key="2">
    <source>
        <dbReference type="Proteomes" id="UP000231019"/>
    </source>
</evidence>
<name>A0A2M7FYR9_9BACT</name>
<proteinExistence type="predicted"/>
<dbReference type="Proteomes" id="UP000231019">
    <property type="component" value="Unassembled WGS sequence"/>
</dbReference>
<dbReference type="EMBL" id="PFFQ01000060">
    <property type="protein sequence ID" value="PIW14417.1"/>
    <property type="molecule type" value="Genomic_DNA"/>
</dbReference>
<dbReference type="AlphaFoldDB" id="A0A2M7FYR9"/>
<evidence type="ECO:0000313" key="1">
    <source>
        <dbReference type="EMBL" id="PIW14417.1"/>
    </source>
</evidence>
<comment type="caution">
    <text evidence="1">The sequence shown here is derived from an EMBL/GenBank/DDBJ whole genome shotgun (WGS) entry which is preliminary data.</text>
</comment>
<gene>
    <name evidence="1" type="ORF">COW36_21865</name>
</gene>
<accession>A0A2M7FYR9</accession>